<dbReference type="PATRIC" id="fig|716541.4.peg.69"/>
<dbReference type="HOGENOM" id="CLU_208749_0_0_6"/>
<dbReference type="AlphaFoldDB" id="A0A0H3CU22"/>
<evidence type="ECO:0000313" key="2">
    <source>
        <dbReference type="Proteomes" id="UP000002363"/>
    </source>
</evidence>
<dbReference type="eggNOG" id="ENOG5033KPY">
    <property type="taxonomic scope" value="Bacteria"/>
</dbReference>
<accession>A0A0H3CU22</accession>
<sequence>MPPETEQKENTLQLSPETRSILRQYKTLINERRRESGLSPVTTAKVLEEICESATRQCAVYLCGHFILQGGQGDAQ</sequence>
<dbReference type="KEGG" id="enc:ECL_A082"/>
<keyword evidence="2" id="KW-1185">Reference proteome</keyword>
<protein>
    <recommendedName>
        <fullName evidence="3">AreA</fullName>
    </recommendedName>
</protein>
<dbReference type="EMBL" id="CP001919">
    <property type="protein sequence ID" value="ADF64769.1"/>
    <property type="molecule type" value="Genomic_DNA"/>
</dbReference>
<evidence type="ECO:0008006" key="3">
    <source>
        <dbReference type="Google" id="ProtNLM"/>
    </source>
</evidence>
<evidence type="ECO:0000313" key="1">
    <source>
        <dbReference type="EMBL" id="ADF64769.1"/>
    </source>
</evidence>
<gene>
    <name evidence="1" type="ordered locus">ECL_A082</name>
</gene>
<keyword evidence="1" id="KW-0614">Plasmid</keyword>
<dbReference type="Proteomes" id="UP000002363">
    <property type="component" value="Plasmid pECL_A"/>
</dbReference>
<geneLocation type="plasmid" evidence="1 2">
    <name>pECL_A</name>
</geneLocation>
<name>A0A0H3CU22_ENTCC</name>
<dbReference type="EnsemblBacteria" id="ADF64769">
    <property type="protein sequence ID" value="ADF64769"/>
    <property type="gene ID" value="ECL_A082"/>
</dbReference>
<organism evidence="1 2">
    <name type="scientific">Enterobacter cloacae subsp. cloacae (strain ATCC 13047 / DSM 30054 / NBRC 13535 / NCTC 10005 / WDCM 00083 / NCDC 279-56)</name>
    <dbReference type="NCBI Taxonomy" id="716541"/>
    <lineage>
        <taxon>Bacteria</taxon>
        <taxon>Pseudomonadati</taxon>
        <taxon>Pseudomonadota</taxon>
        <taxon>Gammaproteobacteria</taxon>
        <taxon>Enterobacterales</taxon>
        <taxon>Enterobacteriaceae</taxon>
        <taxon>Enterobacter</taxon>
        <taxon>Enterobacter cloacae complex</taxon>
    </lineage>
</organism>
<dbReference type="OrthoDB" id="6605713at2"/>
<reference evidence="1 2" key="1">
    <citation type="journal article" date="2010" name="J. Bacteriol.">
        <title>Complete genome sequence of Enterobacter cloacae subsp. cloacae type strain ATCC 13047.</title>
        <authorList>
            <person name="Ren Y."/>
            <person name="Ren Y."/>
            <person name="Zhou Z."/>
            <person name="Guo X."/>
            <person name="Li Y."/>
            <person name="Feng L."/>
            <person name="Wang L."/>
        </authorList>
    </citation>
    <scope>NUCLEOTIDE SEQUENCE [LARGE SCALE GENOMIC DNA]</scope>
    <source>
        <strain evidence="2">ATCC 13047 / DSM 30054 / NBRC 13535 / NCTC 10005 / WDCM 00083 / NCDC 279-56</strain>
        <plasmid evidence="1">pECL_A</plasmid>
    </source>
</reference>
<proteinExistence type="predicted"/>